<dbReference type="InterPro" id="IPR024291">
    <property type="entry name" value="DUF3829"/>
</dbReference>
<gene>
    <name evidence="3" type="ORF">OI69_15785</name>
</gene>
<dbReference type="Pfam" id="PF12889">
    <property type="entry name" value="DUF3829"/>
    <property type="match status" value="1"/>
</dbReference>
<proteinExistence type="predicted"/>
<sequence length="343" mass="37972">MNVRNIKTPAGLAALIAAVISLTACDDKPERAVEPAQPESAAASTAPAPSPAPAAKPQLDATQKLNIYIECFNSTYVSAHKAMERYTSWVKDMKVGPTGKERIIYGIYTVGEPSLKSCGEPVLNAAQSEPAMPALDTVAKDYSAAVTAWGKTLEEAGTYYGRENYKDDAMARGKAMHGDIVKHYAAFNTTSHQFNQALEDANDQRQLTQLADIEKKEGRQFNYWYMATMLSAKQLVNVLTQDDFDINTATARLKAYEDNADALIELAKKPETAKPAMWSMMSLPLENYRMAAKERLRRVRDKTPYSQGERSLISNNSGWMVHGSADKLIRNYNSLIDSSNRQR</sequence>
<keyword evidence="4" id="KW-1185">Reference proteome</keyword>
<comment type="caution">
    <text evidence="3">The sequence shown here is derived from an EMBL/GenBank/DDBJ whole genome shotgun (WGS) entry which is preliminary data.</text>
</comment>
<dbReference type="Proteomes" id="UP000053038">
    <property type="component" value="Unassembled WGS sequence"/>
</dbReference>
<dbReference type="AlphaFoldDB" id="A0A7V8IGN5"/>
<evidence type="ECO:0000256" key="1">
    <source>
        <dbReference type="SAM" id="MobiDB-lite"/>
    </source>
</evidence>
<protein>
    <recommendedName>
        <fullName evidence="5">DUF3829 domain-containing protein</fullName>
    </recommendedName>
</protein>
<name>A0A7V8IGN5_9GAMM</name>
<feature type="signal peptide" evidence="2">
    <location>
        <begin position="1"/>
        <end position="24"/>
    </location>
</feature>
<evidence type="ECO:0008006" key="5">
    <source>
        <dbReference type="Google" id="ProtNLM"/>
    </source>
</evidence>
<feature type="chain" id="PRO_5030895399" description="DUF3829 domain-containing protein" evidence="2">
    <location>
        <begin position="25"/>
        <end position="343"/>
    </location>
</feature>
<dbReference type="EMBL" id="JSXC01000043">
    <property type="protein sequence ID" value="KHN50081.1"/>
    <property type="molecule type" value="Genomic_DNA"/>
</dbReference>
<organism evidence="3 4">
    <name type="scientific">Pectobacterium fontis</name>
    <dbReference type="NCBI Taxonomy" id="2558042"/>
    <lineage>
        <taxon>Bacteria</taxon>
        <taxon>Pseudomonadati</taxon>
        <taxon>Pseudomonadota</taxon>
        <taxon>Gammaproteobacteria</taxon>
        <taxon>Enterobacterales</taxon>
        <taxon>Pectobacteriaceae</taxon>
        <taxon>Pectobacterium</taxon>
    </lineage>
</organism>
<keyword evidence="2" id="KW-0732">Signal</keyword>
<dbReference type="RefSeq" id="WP_039352469.1">
    <property type="nucleotide sequence ID" value="NZ_JSXC01000043.1"/>
</dbReference>
<reference evidence="3 4" key="1">
    <citation type="submission" date="2014-10" db="EMBL/GenBank/DDBJ databases">
        <title>Genome sequence of Pectobacterium carotovorum M022.</title>
        <authorList>
            <person name="Chan K.-G."/>
            <person name="Tan W.-S."/>
        </authorList>
    </citation>
    <scope>NUCLEOTIDE SEQUENCE [LARGE SCALE GENOMIC DNA]</scope>
    <source>
        <strain evidence="3 4">M022</strain>
    </source>
</reference>
<dbReference type="PROSITE" id="PS51257">
    <property type="entry name" value="PROKAR_LIPOPROTEIN"/>
    <property type="match status" value="1"/>
</dbReference>
<evidence type="ECO:0000256" key="2">
    <source>
        <dbReference type="SAM" id="SignalP"/>
    </source>
</evidence>
<feature type="region of interest" description="Disordered" evidence="1">
    <location>
        <begin position="30"/>
        <end position="57"/>
    </location>
</feature>
<dbReference type="OrthoDB" id="8004422at2"/>
<feature type="compositionally biased region" description="Low complexity" evidence="1">
    <location>
        <begin position="35"/>
        <end position="47"/>
    </location>
</feature>
<accession>A0A7V8IGN5</accession>
<evidence type="ECO:0000313" key="4">
    <source>
        <dbReference type="Proteomes" id="UP000053038"/>
    </source>
</evidence>
<evidence type="ECO:0000313" key="3">
    <source>
        <dbReference type="EMBL" id="KHN50081.1"/>
    </source>
</evidence>